<keyword evidence="6" id="KW-1185">Reference proteome</keyword>
<dbReference type="AlphaFoldDB" id="J3KUL2"/>
<feature type="compositionally biased region" description="Polar residues" evidence="2">
    <location>
        <begin position="378"/>
        <end position="392"/>
    </location>
</feature>
<dbReference type="EnsemblPlants" id="OB0065G10040.1">
    <property type="protein sequence ID" value="OB0065G10040.1"/>
    <property type="gene ID" value="OB0065G10040"/>
</dbReference>
<accession>J3KUL2</accession>
<evidence type="ECO:0000256" key="2">
    <source>
        <dbReference type="SAM" id="MobiDB-lite"/>
    </source>
</evidence>
<dbReference type="InterPro" id="IPR046830">
    <property type="entry name" value="Calmod_bind_M"/>
</dbReference>
<feature type="domain" description="Calmodulin binding protein-like N-terminal" evidence="3">
    <location>
        <begin position="624"/>
        <end position="768"/>
    </location>
</feature>
<feature type="domain" description="Calmodulin binding protein-like N-terminal" evidence="3">
    <location>
        <begin position="101"/>
        <end position="245"/>
    </location>
</feature>
<evidence type="ECO:0000256" key="1">
    <source>
        <dbReference type="SAM" id="Coils"/>
    </source>
</evidence>
<feature type="region of interest" description="Disordered" evidence="2">
    <location>
        <begin position="378"/>
        <end position="415"/>
    </location>
</feature>
<dbReference type="PANTHER" id="PTHR31713:SF55">
    <property type="entry name" value="OS11G0663100 PROTEIN"/>
    <property type="match status" value="1"/>
</dbReference>
<protein>
    <submittedName>
        <fullName evidence="5">Uncharacterized protein</fullName>
    </submittedName>
</protein>
<dbReference type="InterPro" id="IPR012416">
    <property type="entry name" value="CBP60"/>
</dbReference>
<feature type="domain" description="Calmodulin binding protein central" evidence="4">
    <location>
        <begin position="261"/>
        <end position="323"/>
    </location>
</feature>
<reference evidence="5" key="1">
    <citation type="submission" date="2015-06" db="UniProtKB">
        <authorList>
            <consortium name="EnsemblPlants"/>
        </authorList>
    </citation>
    <scope>IDENTIFICATION</scope>
</reference>
<dbReference type="PANTHER" id="PTHR31713">
    <property type="entry name" value="OS02G0177800 PROTEIN"/>
    <property type="match status" value="1"/>
</dbReference>
<dbReference type="Proteomes" id="UP000006038">
    <property type="component" value="Unassembled WGS sequence"/>
</dbReference>
<dbReference type="GO" id="GO:0005634">
    <property type="term" value="C:nucleus"/>
    <property type="evidence" value="ECO:0007669"/>
    <property type="project" value="TreeGrafter"/>
</dbReference>
<dbReference type="InterPro" id="IPR046831">
    <property type="entry name" value="Calmodulin_bind_N"/>
</dbReference>
<feature type="coiled-coil region" evidence="1">
    <location>
        <begin position="38"/>
        <end position="75"/>
    </location>
</feature>
<feature type="compositionally biased region" description="Polar residues" evidence="2">
    <location>
        <begin position="398"/>
        <end position="410"/>
    </location>
</feature>
<feature type="region of interest" description="Disordered" evidence="2">
    <location>
        <begin position="1"/>
        <end position="30"/>
    </location>
</feature>
<name>J3KUL2_ORYBR</name>
<evidence type="ECO:0000313" key="5">
    <source>
        <dbReference type="EnsemblPlants" id="OB0065G10040.1"/>
    </source>
</evidence>
<dbReference type="GO" id="GO:0080142">
    <property type="term" value="P:regulation of salicylic acid biosynthetic process"/>
    <property type="evidence" value="ECO:0007669"/>
    <property type="project" value="TreeGrafter"/>
</dbReference>
<evidence type="ECO:0000313" key="6">
    <source>
        <dbReference type="Proteomes" id="UP000006038"/>
    </source>
</evidence>
<keyword evidence="1" id="KW-0175">Coiled coil</keyword>
<dbReference type="GO" id="GO:0005516">
    <property type="term" value="F:calmodulin binding"/>
    <property type="evidence" value="ECO:0007669"/>
    <property type="project" value="InterPro"/>
</dbReference>
<dbReference type="STRING" id="4533.J3KUL2"/>
<proteinExistence type="predicted"/>
<feature type="domain" description="Calmodulin binding protein central" evidence="4">
    <location>
        <begin position="782"/>
        <end position="846"/>
    </location>
</feature>
<dbReference type="GO" id="GO:0043565">
    <property type="term" value="F:sequence-specific DNA binding"/>
    <property type="evidence" value="ECO:0007669"/>
    <property type="project" value="TreeGrafter"/>
</dbReference>
<dbReference type="eggNOG" id="ENOG502QWE3">
    <property type="taxonomic scope" value="Eukaryota"/>
</dbReference>
<dbReference type="OMA" id="SHEHEPL"/>
<evidence type="ECO:0000259" key="4">
    <source>
        <dbReference type="Pfam" id="PF20451"/>
    </source>
</evidence>
<dbReference type="Pfam" id="PF20451">
    <property type="entry name" value="Calmod_bind_M"/>
    <property type="match status" value="2"/>
</dbReference>
<evidence type="ECO:0000259" key="3">
    <source>
        <dbReference type="Pfam" id="PF07887"/>
    </source>
</evidence>
<dbReference type="Gramene" id="OB0065G10040.1">
    <property type="protein sequence ID" value="OB0065G10040.1"/>
    <property type="gene ID" value="OB0065G10040"/>
</dbReference>
<dbReference type="GO" id="GO:0003700">
    <property type="term" value="F:DNA-binding transcription factor activity"/>
    <property type="evidence" value="ECO:0007669"/>
    <property type="project" value="TreeGrafter"/>
</dbReference>
<dbReference type="Pfam" id="PF07887">
    <property type="entry name" value="Calmodulin_bind"/>
    <property type="match status" value="2"/>
</dbReference>
<feature type="coiled-coil region" evidence="1">
    <location>
        <begin position="563"/>
        <end position="597"/>
    </location>
</feature>
<organism evidence="5">
    <name type="scientific">Oryza brachyantha</name>
    <name type="common">malo sina</name>
    <dbReference type="NCBI Taxonomy" id="4533"/>
    <lineage>
        <taxon>Eukaryota</taxon>
        <taxon>Viridiplantae</taxon>
        <taxon>Streptophyta</taxon>
        <taxon>Embryophyta</taxon>
        <taxon>Tracheophyta</taxon>
        <taxon>Spermatophyta</taxon>
        <taxon>Magnoliopsida</taxon>
        <taxon>Liliopsida</taxon>
        <taxon>Poales</taxon>
        <taxon>Poaceae</taxon>
        <taxon>BOP clade</taxon>
        <taxon>Oryzoideae</taxon>
        <taxon>Oryzeae</taxon>
        <taxon>Oryzinae</taxon>
        <taxon>Oryza</taxon>
    </lineage>
</organism>
<sequence length="1060" mass="118891">MSLPRHQSWEENDDGVDSLRSPPAKRPRCSCRFDDRQMDLLEEMRRMLQGQNEKIESMYRENQELREKVSFLMADISRLGGYLQQSPAPRMLSNENSSVPLRLQFLNSCSNDKYSTRKIEADDETPLKVAIYNHKNEVMTCEPFSSMRVQIVAIHGDFDNDHKGQWTEEYFRSKIVTGRPGKEHLLSRNMYFRLQGGVGYLNSAKFQDNSSFVPSKRFKLGVMAADERISQRIQEGITESFAVKDVRGYSTKKNPNPSPCDAVYKLSKIAMNGDRHKLLEKSGIKTVEDFLCLYDRSPEDLRKIFGKISDQDWETIINHAHRCTPRPRIFSGYIQERNVSHEHQTFSRSNGSCYLKGSCSEQPSPMLKNQLDVQVVRQQTSSMCNGHQSGASPRNLPSKLQQSTSNQNVTPHEHESIQVANEQVSSIRNVILSVLSMDNNTLGGSSTQQQCSLERSTAPDGNGIIPCNPSDDETIEERLAELEKALLEDKSWGEFDFSETCWVGSCNAVENSMGPSSVNEAHNVYHGGFSAASEAGSVSYGGLSPANEVGSRGGGSDKQTDVIQEMLRMIQQQNEKIETIYRKNQELQEKVSSLTAEISGVGGYHQQFPASRMLSDQNCSVPPFRLQFMNSCSKDKYSTHTIEADDESSLQIAIHDHNNKIVTSGPFSSMRVQIVVIHGDFDHDNRGLWTKDDFDGKIVHGRPHKGNLLSGELKFRLQNGVGYLRSAKFQDNSSFVPSKKFKLGVKAADERISERIQEGITESFSVKDGRGYLAKKNPNPSPEDPVYTLSKIAKKGDRHKSLEQNGIKTVEVFLSSYMKSPDGLRKILGNVSDKDWDLMVSHAQKCNPRQGVYSICRQESNVSHEHEPLFRSNNGHYLQGSCSMQPSHTLQEQLEVQVGRHQEISSAYNNGLSSGGVPVNLPYSSNFHPDTSYQNLMHHGQLEGIQVVDPQASSIGNEAMADSSLDGHHVNPADWHADAHWDSTEDLINEFTAWREQFYPLTPGSGGSCSAVQQNWGCSPVSEAGHRGTEFPILIFIRSRERKVQATSATDRRRRELLVG</sequence>
<dbReference type="HOGENOM" id="CLU_295686_0_0_1"/>